<dbReference type="SMART" id="SM00477">
    <property type="entry name" value="NUC"/>
    <property type="match status" value="1"/>
</dbReference>
<dbReference type="PROSITE" id="PS01070">
    <property type="entry name" value="NUCLEASE_NON_SPEC"/>
    <property type="match status" value="1"/>
</dbReference>
<dbReference type="InterPro" id="IPR040255">
    <property type="entry name" value="Non-specific_endonuclease"/>
</dbReference>
<keyword evidence="6" id="KW-0378">Hydrolase</keyword>
<dbReference type="SUPFAM" id="SSF54060">
    <property type="entry name" value="His-Me finger endonucleases"/>
    <property type="match status" value="1"/>
</dbReference>
<evidence type="ECO:0000256" key="3">
    <source>
        <dbReference type="ARBA" id="ARBA00022722"/>
    </source>
</evidence>
<dbReference type="EMBL" id="LR796341">
    <property type="protein sequence ID" value="CAB4138095.1"/>
    <property type="molecule type" value="Genomic_DNA"/>
</dbReference>
<dbReference type="InterPro" id="IPR020821">
    <property type="entry name" value="ENPP1-3/EXOG-like_nuc-like"/>
</dbReference>
<keyword evidence="4" id="KW-0479">Metal-binding</keyword>
<dbReference type="InterPro" id="IPR001604">
    <property type="entry name" value="Endo_G_ENPP1-like_dom"/>
</dbReference>
<feature type="domain" description="DNA/RNA non-specific endonuclease/pyrophosphatase/phosphodiesterase" evidence="9">
    <location>
        <begin position="44"/>
        <end position="234"/>
    </location>
</feature>
<comment type="similarity">
    <text evidence="2">Belongs to the DNA/RNA non-specific endonuclease family.</text>
</comment>
<dbReference type="PANTHER" id="PTHR13966:SF5">
    <property type="entry name" value="ENDONUCLEASE G, MITOCHONDRIAL"/>
    <property type="match status" value="1"/>
</dbReference>
<dbReference type="GO" id="GO:0004519">
    <property type="term" value="F:endonuclease activity"/>
    <property type="evidence" value="ECO:0007669"/>
    <property type="project" value="UniProtKB-KW"/>
</dbReference>
<reference evidence="10" key="1">
    <citation type="submission" date="2020-04" db="EMBL/GenBank/DDBJ databases">
        <authorList>
            <person name="Chiriac C."/>
            <person name="Salcher M."/>
            <person name="Ghai R."/>
            <person name="Kavagutti S V."/>
        </authorList>
    </citation>
    <scope>NUCLEOTIDE SEQUENCE</scope>
</reference>
<evidence type="ECO:0000256" key="7">
    <source>
        <dbReference type="ARBA" id="ARBA00022842"/>
    </source>
</evidence>
<keyword evidence="3" id="KW-0540">Nuclease</keyword>
<dbReference type="GO" id="GO:0016787">
    <property type="term" value="F:hydrolase activity"/>
    <property type="evidence" value="ECO:0007669"/>
    <property type="project" value="UniProtKB-KW"/>
</dbReference>
<evidence type="ECO:0000256" key="5">
    <source>
        <dbReference type="ARBA" id="ARBA00022759"/>
    </source>
</evidence>
<dbReference type="SMART" id="SM00892">
    <property type="entry name" value="Endonuclease_NS"/>
    <property type="match status" value="1"/>
</dbReference>
<feature type="domain" description="ENPP1-3/EXOG-like endonuclease/phosphodiesterase" evidence="8">
    <location>
        <begin position="45"/>
        <end position="233"/>
    </location>
</feature>
<evidence type="ECO:0000259" key="8">
    <source>
        <dbReference type="SMART" id="SM00477"/>
    </source>
</evidence>
<keyword evidence="5 10" id="KW-0255">Endonuclease</keyword>
<dbReference type="InterPro" id="IPR044925">
    <property type="entry name" value="His-Me_finger_sf"/>
</dbReference>
<protein>
    <submittedName>
        <fullName evidence="10">NUC1 DNA/RNA endonuclease G, NUC1</fullName>
    </submittedName>
</protein>
<dbReference type="InterPro" id="IPR018524">
    <property type="entry name" value="DNA/RNA_endonuclease_AS"/>
</dbReference>
<dbReference type="PANTHER" id="PTHR13966">
    <property type="entry name" value="ENDONUCLEASE RELATED"/>
    <property type="match status" value="1"/>
</dbReference>
<dbReference type="GO" id="GO:0003676">
    <property type="term" value="F:nucleic acid binding"/>
    <property type="evidence" value="ECO:0007669"/>
    <property type="project" value="InterPro"/>
</dbReference>
<dbReference type="Gene3D" id="3.40.570.10">
    <property type="entry name" value="Extracellular Endonuclease, subunit A"/>
    <property type="match status" value="1"/>
</dbReference>
<comment type="cofactor">
    <cofactor evidence="1">
        <name>Mg(2+)</name>
        <dbReference type="ChEBI" id="CHEBI:18420"/>
    </cofactor>
</comment>
<proteinExistence type="inferred from homology"/>
<evidence type="ECO:0000256" key="4">
    <source>
        <dbReference type="ARBA" id="ARBA00022723"/>
    </source>
</evidence>
<evidence type="ECO:0000259" key="9">
    <source>
        <dbReference type="SMART" id="SM00892"/>
    </source>
</evidence>
<sequence length="234" mass="25915">MKKLLAVLLFVPVSVLAQIAQQCPQFVPMGVPQYQAQPGDQELCRTNYAVIHKCSVKAPVAVFEHLTIASMTGPAKRKDNFRADPQVHEQCRATLADYATVGRTHDRGHMAPAGNNTQNDQIMSESFYLSNMVAQVANNNRGIWKQLETWERDWASKGGDFYIISGGIYDPGHPVTGNGLGIPTRLYKLIYERTSGQTMAYLMPNAALPVADLPKYQTTVQAVEQATGMRFNLK</sequence>
<dbReference type="Pfam" id="PF01223">
    <property type="entry name" value="Endonuclease_NS"/>
    <property type="match status" value="1"/>
</dbReference>
<organism evidence="10">
    <name type="scientific">uncultured Caudovirales phage</name>
    <dbReference type="NCBI Taxonomy" id="2100421"/>
    <lineage>
        <taxon>Viruses</taxon>
        <taxon>Duplodnaviria</taxon>
        <taxon>Heunggongvirae</taxon>
        <taxon>Uroviricota</taxon>
        <taxon>Caudoviricetes</taxon>
        <taxon>Peduoviridae</taxon>
        <taxon>Maltschvirus</taxon>
        <taxon>Maltschvirus maltsch</taxon>
    </lineage>
</organism>
<evidence type="ECO:0000256" key="6">
    <source>
        <dbReference type="ARBA" id="ARBA00022801"/>
    </source>
</evidence>
<gene>
    <name evidence="10" type="ORF">UFOVP328_288</name>
</gene>
<dbReference type="InterPro" id="IPR044929">
    <property type="entry name" value="DNA/RNA_non-sp_Endonuclease_sf"/>
</dbReference>
<evidence type="ECO:0000313" key="10">
    <source>
        <dbReference type="EMBL" id="CAB4138095.1"/>
    </source>
</evidence>
<accession>A0A6J5LUG3</accession>
<name>A0A6J5LUG3_9CAUD</name>
<evidence type="ECO:0000256" key="2">
    <source>
        <dbReference type="ARBA" id="ARBA00010052"/>
    </source>
</evidence>
<evidence type="ECO:0000256" key="1">
    <source>
        <dbReference type="ARBA" id="ARBA00001946"/>
    </source>
</evidence>
<dbReference type="GO" id="GO:0046872">
    <property type="term" value="F:metal ion binding"/>
    <property type="evidence" value="ECO:0007669"/>
    <property type="project" value="UniProtKB-KW"/>
</dbReference>
<keyword evidence="7" id="KW-0460">Magnesium</keyword>